<feature type="compositionally biased region" description="Basic and acidic residues" evidence="1">
    <location>
        <begin position="1"/>
        <end position="30"/>
    </location>
</feature>
<name>A0A813MIL9_9BILA</name>
<dbReference type="AlphaFoldDB" id="A0A813MIL9"/>
<comment type="caution">
    <text evidence="2">The sequence shown here is derived from an EMBL/GenBank/DDBJ whole genome shotgun (WGS) entry which is preliminary data.</text>
</comment>
<keyword evidence="5" id="KW-1185">Reference proteome</keyword>
<feature type="region of interest" description="Disordered" evidence="1">
    <location>
        <begin position="1"/>
        <end position="69"/>
    </location>
</feature>
<dbReference type="EMBL" id="CAJNOM010000149">
    <property type="protein sequence ID" value="CAF1143097.1"/>
    <property type="molecule type" value="Genomic_DNA"/>
</dbReference>
<sequence length="69" mass="7110">MDTSKASDTKVNEKDAEGSNIDAKIDKNADPSKAPPAKATSSPAGAAKARGAQAEKHGRRGEAKPGQRH</sequence>
<evidence type="ECO:0000313" key="6">
    <source>
        <dbReference type="Proteomes" id="UP000663877"/>
    </source>
</evidence>
<feature type="compositionally biased region" description="Basic and acidic residues" evidence="1">
    <location>
        <begin position="53"/>
        <end position="69"/>
    </location>
</feature>
<gene>
    <name evidence="2" type="ORF">BJG266_LOCUS297</name>
    <name evidence="3" type="ORF">QVE165_LOCUS22227</name>
    <name evidence="4" type="ORF">QVE165_LOCUS22593</name>
</gene>
<accession>A0A813MIL9</accession>
<dbReference type="EMBL" id="CAJNOI010000001">
    <property type="protein sequence ID" value="CAF0721233.1"/>
    <property type="molecule type" value="Genomic_DNA"/>
</dbReference>
<evidence type="ECO:0000313" key="4">
    <source>
        <dbReference type="EMBL" id="CAF1143097.1"/>
    </source>
</evidence>
<dbReference type="Proteomes" id="UP000663877">
    <property type="component" value="Unassembled WGS sequence"/>
</dbReference>
<evidence type="ECO:0000313" key="5">
    <source>
        <dbReference type="Proteomes" id="UP000663832"/>
    </source>
</evidence>
<proteinExistence type="predicted"/>
<evidence type="ECO:0000313" key="2">
    <source>
        <dbReference type="EMBL" id="CAF0721233.1"/>
    </source>
</evidence>
<reference evidence="2" key="1">
    <citation type="submission" date="2021-02" db="EMBL/GenBank/DDBJ databases">
        <authorList>
            <person name="Nowell W R."/>
        </authorList>
    </citation>
    <scope>NUCLEOTIDE SEQUENCE</scope>
</reference>
<dbReference type="EMBL" id="CAJNOM010000145">
    <property type="protein sequence ID" value="CAF1136383.1"/>
    <property type="molecule type" value="Genomic_DNA"/>
</dbReference>
<organism evidence="2 6">
    <name type="scientific">Adineta steineri</name>
    <dbReference type="NCBI Taxonomy" id="433720"/>
    <lineage>
        <taxon>Eukaryota</taxon>
        <taxon>Metazoa</taxon>
        <taxon>Spiralia</taxon>
        <taxon>Gnathifera</taxon>
        <taxon>Rotifera</taxon>
        <taxon>Eurotatoria</taxon>
        <taxon>Bdelloidea</taxon>
        <taxon>Adinetida</taxon>
        <taxon>Adinetidae</taxon>
        <taxon>Adineta</taxon>
    </lineage>
</organism>
<evidence type="ECO:0000313" key="3">
    <source>
        <dbReference type="EMBL" id="CAF1136383.1"/>
    </source>
</evidence>
<dbReference type="Proteomes" id="UP000663832">
    <property type="component" value="Unassembled WGS sequence"/>
</dbReference>
<protein>
    <submittedName>
        <fullName evidence="2">Uncharacterized protein</fullName>
    </submittedName>
</protein>
<feature type="compositionally biased region" description="Low complexity" evidence="1">
    <location>
        <begin position="31"/>
        <end position="52"/>
    </location>
</feature>
<evidence type="ECO:0000256" key="1">
    <source>
        <dbReference type="SAM" id="MobiDB-lite"/>
    </source>
</evidence>